<evidence type="ECO:0000256" key="2">
    <source>
        <dbReference type="ARBA" id="ARBA00022801"/>
    </source>
</evidence>
<organism evidence="4 5">
    <name type="scientific">Candidatus Desulfolinea nitratireducens</name>
    <dbReference type="NCBI Taxonomy" id="2841698"/>
    <lineage>
        <taxon>Bacteria</taxon>
        <taxon>Bacillati</taxon>
        <taxon>Chloroflexota</taxon>
        <taxon>Anaerolineae</taxon>
        <taxon>Anaerolineales</taxon>
        <taxon>Anaerolineales incertae sedis</taxon>
        <taxon>Candidatus Desulfolinea</taxon>
    </lineage>
</organism>
<feature type="domain" description="Phospholipase/carboxylesterase/thioesterase" evidence="3">
    <location>
        <begin position="19"/>
        <end position="220"/>
    </location>
</feature>
<evidence type="ECO:0000313" key="4">
    <source>
        <dbReference type="EMBL" id="MBC8336467.1"/>
    </source>
</evidence>
<reference evidence="4 5" key="1">
    <citation type="submission" date="2020-08" db="EMBL/GenBank/DDBJ databases">
        <title>Bridging the membrane lipid divide: bacteria of the FCB group superphylum have the potential to synthesize archaeal ether lipids.</title>
        <authorList>
            <person name="Villanueva L."/>
            <person name="Von Meijenfeldt F.A.B."/>
            <person name="Westbye A.B."/>
            <person name="Yadav S."/>
            <person name="Hopmans E.C."/>
            <person name="Dutilh B.E."/>
            <person name="Sinninghe Damste J.S."/>
        </authorList>
    </citation>
    <scope>NUCLEOTIDE SEQUENCE [LARGE SCALE GENOMIC DNA]</scope>
    <source>
        <strain evidence="4">NIOZ-UU36</strain>
    </source>
</reference>
<dbReference type="Proteomes" id="UP000614469">
    <property type="component" value="Unassembled WGS sequence"/>
</dbReference>
<dbReference type="GO" id="GO:0016787">
    <property type="term" value="F:hydrolase activity"/>
    <property type="evidence" value="ECO:0007669"/>
    <property type="project" value="UniProtKB-KW"/>
</dbReference>
<dbReference type="Gene3D" id="3.40.50.1820">
    <property type="entry name" value="alpha/beta hydrolase"/>
    <property type="match status" value="1"/>
</dbReference>
<sequence>MQIETNTNLLDQFGWTFRVSPSLDDPSRVLLLLHGWTGDENSMWTFTQNIFSSYSIIAPRAPYSAPPDKGGYSWRELKPGTWGSPTLEELSLAADALVSLVDDWSASLSITSPTFDMVGFSQGGALAATLVALHPARVGKVAVLSGFVPSGVERLLHPGLLEDIRFFWAHGTKDELISIERGRASIEFLENAGAEVQFCQAEIGHRVSKECWRSLATFLKN</sequence>
<dbReference type="InterPro" id="IPR029058">
    <property type="entry name" value="AB_hydrolase_fold"/>
</dbReference>
<comment type="caution">
    <text evidence="4">The sequence shown here is derived from an EMBL/GenBank/DDBJ whole genome shotgun (WGS) entry which is preliminary data.</text>
</comment>
<dbReference type="InterPro" id="IPR003140">
    <property type="entry name" value="PLipase/COase/thioEstase"/>
</dbReference>
<evidence type="ECO:0000313" key="5">
    <source>
        <dbReference type="Proteomes" id="UP000614469"/>
    </source>
</evidence>
<dbReference type="AlphaFoldDB" id="A0A8J6NME3"/>
<protein>
    <recommendedName>
        <fullName evidence="3">Phospholipase/carboxylesterase/thioesterase domain-containing protein</fullName>
    </recommendedName>
</protein>
<evidence type="ECO:0000259" key="3">
    <source>
        <dbReference type="Pfam" id="PF02230"/>
    </source>
</evidence>
<dbReference type="InterPro" id="IPR050565">
    <property type="entry name" value="LYPA1-2/EST-like"/>
</dbReference>
<evidence type="ECO:0000256" key="1">
    <source>
        <dbReference type="ARBA" id="ARBA00006499"/>
    </source>
</evidence>
<comment type="similarity">
    <text evidence="1">Belongs to the AB hydrolase superfamily. AB hydrolase 2 family.</text>
</comment>
<dbReference type="PANTHER" id="PTHR10655">
    <property type="entry name" value="LYSOPHOSPHOLIPASE-RELATED"/>
    <property type="match status" value="1"/>
</dbReference>
<name>A0A8J6NME3_9CHLR</name>
<dbReference type="SUPFAM" id="SSF53474">
    <property type="entry name" value="alpha/beta-Hydrolases"/>
    <property type="match status" value="1"/>
</dbReference>
<dbReference type="Pfam" id="PF02230">
    <property type="entry name" value="Abhydrolase_2"/>
    <property type="match status" value="1"/>
</dbReference>
<dbReference type="EMBL" id="JACNJN010000163">
    <property type="protein sequence ID" value="MBC8336467.1"/>
    <property type="molecule type" value="Genomic_DNA"/>
</dbReference>
<accession>A0A8J6NME3</accession>
<gene>
    <name evidence="4" type="ORF">H8E29_14475</name>
</gene>
<dbReference type="PANTHER" id="PTHR10655:SF17">
    <property type="entry name" value="LYSOPHOSPHOLIPASE-LIKE PROTEIN 1"/>
    <property type="match status" value="1"/>
</dbReference>
<proteinExistence type="inferred from homology"/>
<keyword evidence="2" id="KW-0378">Hydrolase</keyword>